<organism evidence="3 4">
    <name type="scientific">Haloarchaeobius iranensis</name>
    <dbReference type="NCBI Taxonomy" id="996166"/>
    <lineage>
        <taxon>Archaea</taxon>
        <taxon>Methanobacteriati</taxon>
        <taxon>Methanobacteriota</taxon>
        <taxon>Stenosarchaea group</taxon>
        <taxon>Halobacteria</taxon>
        <taxon>Halobacteriales</taxon>
        <taxon>Halorubellaceae</taxon>
        <taxon>Haloarchaeobius</taxon>
    </lineage>
</organism>
<feature type="domain" description="DUF7978" evidence="2">
    <location>
        <begin position="24"/>
        <end position="201"/>
    </location>
</feature>
<dbReference type="Proteomes" id="UP000199370">
    <property type="component" value="Unassembled WGS sequence"/>
</dbReference>
<dbReference type="InterPro" id="IPR058284">
    <property type="entry name" value="DUF7978"/>
</dbReference>
<evidence type="ECO:0000259" key="2">
    <source>
        <dbReference type="Pfam" id="PF25933"/>
    </source>
</evidence>
<name>A0A1G9UZU2_9EURY</name>
<dbReference type="AlphaFoldDB" id="A0A1G9UZU2"/>
<reference evidence="3 4" key="1">
    <citation type="submission" date="2016-10" db="EMBL/GenBank/DDBJ databases">
        <authorList>
            <person name="de Groot N.N."/>
        </authorList>
    </citation>
    <scope>NUCLEOTIDE SEQUENCE [LARGE SCALE GENOMIC DNA]</scope>
    <source>
        <strain evidence="4">EB21,IBRC-M 10013,KCTC 4048</strain>
    </source>
</reference>
<dbReference type="Pfam" id="PF25933">
    <property type="entry name" value="DUF7978"/>
    <property type="match status" value="1"/>
</dbReference>
<gene>
    <name evidence="3" type="ORF">SAMN05192554_105101</name>
</gene>
<feature type="transmembrane region" description="Helical" evidence="1">
    <location>
        <begin position="20"/>
        <end position="45"/>
    </location>
</feature>
<feature type="transmembrane region" description="Helical" evidence="1">
    <location>
        <begin position="178"/>
        <end position="199"/>
    </location>
</feature>
<evidence type="ECO:0000313" key="3">
    <source>
        <dbReference type="EMBL" id="SDM65379.1"/>
    </source>
</evidence>
<keyword evidence="1" id="KW-0472">Membrane</keyword>
<keyword evidence="4" id="KW-1185">Reference proteome</keyword>
<feature type="transmembrane region" description="Helical" evidence="1">
    <location>
        <begin position="137"/>
        <end position="158"/>
    </location>
</feature>
<protein>
    <recommendedName>
        <fullName evidence="2">DUF7978 domain-containing protein</fullName>
    </recommendedName>
</protein>
<dbReference type="STRING" id="996166.SAMN05192554_105101"/>
<dbReference type="EMBL" id="FNIA01000005">
    <property type="protein sequence ID" value="SDM65379.1"/>
    <property type="molecule type" value="Genomic_DNA"/>
</dbReference>
<accession>A0A1G9UZU2</accession>
<proteinExistence type="predicted"/>
<sequence length="220" mass="23491">MSRRDERLTRDTEVDSVATLFLWVRGGAFGAVAFLFGVGLFHFILGSRFAGEAGAAAAAIGRWRVSAWVYYNAHLVPTEGAALEGVSVVAGGGNTLLRLAAADPLLYGLCLLPPAMLVVGGYRTAKRRPKNTRWPRAGAAVALGYCFVAAVFLMLASIQPAGPIPGVPEGARLRPNPLLAIGLAALAYPCVFGLLGAVLGRRASWTRPSQQRRDRQRHRK</sequence>
<evidence type="ECO:0000313" key="4">
    <source>
        <dbReference type="Proteomes" id="UP000199370"/>
    </source>
</evidence>
<feature type="transmembrane region" description="Helical" evidence="1">
    <location>
        <begin position="105"/>
        <end position="125"/>
    </location>
</feature>
<dbReference type="RefSeq" id="WP_089732106.1">
    <property type="nucleotide sequence ID" value="NZ_FNIA01000005.1"/>
</dbReference>
<keyword evidence="1" id="KW-0812">Transmembrane</keyword>
<evidence type="ECO:0000256" key="1">
    <source>
        <dbReference type="SAM" id="Phobius"/>
    </source>
</evidence>
<dbReference type="OrthoDB" id="270777at2157"/>
<keyword evidence="1" id="KW-1133">Transmembrane helix</keyword>